<sequence length="122" mass="13843">MSAERPDYWHATPATSRQKELIGEQVAQGFIPEKEAREFLQGEPTISQANEFLNQHPQTVDHLDLYGQDNISQVKARKKGHKLTKKDVQKAVRKGAQARSQARRTTGNAQRHTMKKPATIKK</sequence>
<accession>E6JZP6</accession>
<proteinExistence type="predicted"/>
<dbReference type="RefSeq" id="WP_006288614.1">
    <property type="nucleotide sequence ID" value="NZ_AP012333.1"/>
</dbReference>
<evidence type="ECO:0000256" key="1">
    <source>
        <dbReference type="SAM" id="MobiDB-lite"/>
    </source>
</evidence>
<feature type="compositionally biased region" description="Polar residues" evidence="1">
    <location>
        <begin position="98"/>
        <end position="111"/>
    </location>
</feature>
<dbReference type="EMBL" id="AEON01000001">
    <property type="protein sequence ID" value="EFT83192.1"/>
    <property type="molecule type" value="Genomic_DNA"/>
</dbReference>
<dbReference type="AlphaFoldDB" id="E6JZP6"/>
<dbReference type="KEGG" id="pdo:PSDT_1385"/>
<gene>
    <name evidence="2" type="ORF">HMPREF0620_0197</name>
</gene>
<comment type="caution">
    <text evidence="2">The sequence shown here is derived from an EMBL/GenBank/DDBJ whole genome shotgun (WGS) entry which is preliminary data.</text>
</comment>
<reference evidence="2 3" key="1">
    <citation type="submission" date="2010-12" db="EMBL/GenBank/DDBJ databases">
        <authorList>
            <person name="Muzny D."/>
            <person name="Qin X."/>
            <person name="Buhay C."/>
            <person name="Dugan-Rocha S."/>
            <person name="Ding Y."/>
            <person name="Chen G."/>
            <person name="Hawes A."/>
            <person name="Holder M."/>
            <person name="Jhangiani S."/>
            <person name="Johnson A."/>
            <person name="Khan Z."/>
            <person name="Li Z."/>
            <person name="Liu W."/>
            <person name="Liu X."/>
            <person name="Perez L."/>
            <person name="Shen H."/>
            <person name="Wang Q."/>
            <person name="Watt J."/>
            <person name="Xi L."/>
            <person name="Xin Y."/>
            <person name="Zhou J."/>
            <person name="Deng J."/>
            <person name="Jiang H."/>
            <person name="Liu Y."/>
            <person name="Qu J."/>
            <person name="Song X.-Z."/>
            <person name="Zhang L."/>
            <person name="Villasana D."/>
            <person name="Johnson A."/>
            <person name="Liu J."/>
            <person name="Liyanage D."/>
            <person name="Lorensuhewa L."/>
            <person name="Robinson T."/>
            <person name="Song A."/>
            <person name="Song B.-B."/>
            <person name="Dinh H."/>
            <person name="Thornton R."/>
            <person name="Coyle M."/>
            <person name="Francisco L."/>
            <person name="Jackson L."/>
            <person name="Javaid M."/>
            <person name="Korchina V."/>
            <person name="Kovar C."/>
            <person name="Mata R."/>
            <person name="Mathew T."/>
            <person name="Ngo R."/>
            <person name="Nguyen L."/>
            <person name="Nguyen N."/>
            <person name="Okwuonu G."/>
            <person name="Ongeri F."/>
            <person name="Pham C."/>
            <person name="Simmons D."/>
            <person name="Wilczek-Boney K."/>
            <person name="Hale W."/>
            <person name="Jakkamsetti A."/>
            <person name="Pham P."/>
            <person name="Ruth R."/>
            <person name="San Lucas F."/>
            <person name="Warren J."/>
            <person name="Zhang J."/>
            <person name="Zhao Z."/>
            <person name="Zhou C."/>
            <person name="Zhu D."/>
            <person name="Lee S."/>
            <person name="Bess C."/>
            <person name="Blankenburg K."/>
            <person name="Forbes L."/>
            <person name="Fu Q."/>
            <person name="Gubbala S."/>
            <person name="Hirani K."/>
            <person name="Jayaseelan J.C."/>
            <person name="Lara F."/>
            <person name="Munidasa M."/>
            <person name="Palculict T."/>
            <person name="Patil S."/>
            <person name="Pu L.-L."/>
            <person name="Saada N."/>
            <person name="Tang L."/>
            <person name="Weissenberger G."/>
            <person name="Zhu Y."/>
            <person name="Hemphill L."/>
            <person name="Shang Y."/>
            <person name="Youmans B."/>
            <person name="Ayvaz T."/>
            <person name="Ross M."/>
            <person name="Santibanez J."/>
            <person name="Aqrawi P."/>
            <person name="Gross S."/>
            <person name="Joshi V."/>
            <person name="Fowler G."/>
            <person name="Nazareth L."/>
            <person name="Reid J."/>
            <person name="Worley K."/>
            <person name="Petrosino J."/>
            <person name="Highlander S."/>
            <person name="Gibbs R."/>
        </authorList>
    </citation>
    <scope>NUCLEOTIDE SEQUENCE [LARGE SCALE GENOMIC DNA]</scope>
    <source>
        <strain evidence="2 3">DSM 10105</strain>
    </source>
</reference>
<feature type="compositionally biased region" description="Basic residues" evidence="1">
    <location>
        <begin position="112"/>
        <end position="122"/>
    </location>
</feature>
<dbReference type="Proteomes" id="UP000004946">
    <property type="component" value="Chromosome"/>
</dbReference>
<feature type="region of interest" description="Disordered" evidence="1">
    <location>
        <begin position="74"/>
        <end position="122"/>
    </location>
</feature>
<dbReference type="HOGENOM" id="CLU_2024470_0_0_11"/>
<dbReference type="PATRIC" id="fig|864564.6.peg.1519"/>
<feature type="compositionally biased region" description="Basic residues" evidence="1">
    <location>
        <begin position="75"/>
        <end position="84"/>
    </location>
</feature>
<evidence type="ECO:0000313" key="2">
    <source>
        <dbReference type="EMBL" id="EFT83192.1"/>
    </source>
</evidence>
<organism evidence="2 3">
    <name type="scientific">Parascardovia denticolens DSM 10105 = JCM 12538</name>
    <dbReference type="NCBI Taxonomy" id="864564"/>
    <lineage>
        <taxon>Bacteria</taxon>
        <taxon>Bacillati</taxon>
        <taxon>Actinomycetota</taxon>
        <taxon>Actinomycetes</taxon>
        <taxon>Bifidobacteriales</taxon>
        <taxon>Bifidobacteriaceae</taxon>
        <taxon>Parascardovia</taxon>
    </lineage>
</organism>
<name>E6JZP6_PARDN</name>
<protein>
    <submittedName>
        <fullName evidence="2">Uncharacterized protein</fullName>
    </submittedName>
</protein>
<evidence type="ECO:0000313" key="3">
    <source>
        <dbReference type="Proteomes" id="UP000004946"/>
    </source>
</evidence>
<keyword evidence="3" id="KW-1185">Reference proteome</keyword>